<reference evidence="7 8" key="1">
    <citation type="submission" date="2024-01" db="EMBL/GenBank/DDBJ databases">
        <authorList>
            <person name="Waweru B."/>
        </authorList>
    </citation>
    <scope>NUCLEOTIDE SEQUENCE [LARGE SCALE GENOMIC DNA]</scope>
</reference>
<evidence type="ECO:0000256" key="2">
    <source>
        <dbReference type="ARBA" id="ARBA00022676"/>
    </source>
</evidence>
<comment type="subcellular location">
    <subcellularLocation>
        <location evidence="1">Membrane</location>
        <topology evidence="1">Single-pass type II membrane protein</topology>
    </subcellularLocation>
</comment>
<keyword evidence="6" id="KW-0812">Transmembrane</keyword>
<dbReference type="EMBL" id="CAWUPB010001197">
    <property type="protein sequence ID" value="CAK7357184.1"/>
    <property type="molecule type" value="Genomic_DNA"/>
</dbReference>
<dbReference type="GO" id="GO:0016757">
    <property type="term" value="F:glycosyltransferase activity"/>
    <property type="evidence" value="ECO:0007669"/>
    <property type="project" value="UniProtKB-KW"/>
</dbReference>
<dbReference type="GO" id="GO:0016020">
    <property type="term" value="C:membrane"/>
    <property type="evidence" value="ECO:0007669"/>
    <property type="project" value="UniProtKB-SubCell"/>
</dbReference>
<evidence type="ECO:0000313" key="7">
    <source>
        <dbReference type="EMBL" id="CAK7357184.1"/>
    </source>
</evidence>
<evidence type="ECO:0000256" key="4">
    <source>
        <dbReference type="ARBA" id="ARBA00023136"/>
    </source>
</evidence>
<keyword evidence="3" id="KW-0808">Transferase</keyword>
<evidence type="ECO:0000256" key="6">
    <source>
        <dbReference type="SAM" id="Phobius"/>
    </source>
</evidence>
<name>A0AAV1SX40_9ROSI</name>
<dbReference type="Pfam" id="PF02485">
    <property type="entry name" value="Branch"/>
    <property type="match status" value="1"/>
</dbReference>
<evidence type="ECO:0000256" key="3">
    <source>
        <dbReference type="ARBA" id="ARBA00022679"/>
    </source>
</evidence>
<evidence type="ECO:0000313" key="8">
    <source>
        <dbReference type="Proteomes" id="UP001314170"/>
    </source>
</evidence>
<evidence type="ECO:0000256" key="5">
    <source>
        <dbReference type="ARBA" id="ARBA00023180"/>
    </source>
</evidence>
<evidence type="ECO:0000256" key="1">
    <source>
        <dbReference type="ARBA" id="ARBA00004606"/>
    </source>
</evidence>
<dbReference type="PANTHER" id="PTHR31042">
    <property type="entry name" value="CORE-2/I-BRANCHING BETA-1,6-N-ACETYLGLUCOSAMINYLTRANSFERASE FAMILY PROTEIN-RELATED"/>
    <property type="match status" value="1"/>
</dbReference>
<dbReference type="PANTHER" id="PTHR31042:SF3">
    <property type="entry name" value="OS08G0110400 PROTEIN"/>
    <property type="match status" value="1"/>
</dbReference>
<keyword evidence="5" id="KW-0325">Glycoprotein</keyword>
<protein>
    <submittedName>
        <fullName evidence="7">Uncharacterized protein</fullName>
    </submittedName>
</protein>
<accession>A0AAV1SX40</accession>
<keyword evidence="4 6" id="KW-0472">Membrane</keyword>
<feature type="transmembrane region" description="Helical" evidence="6">
    <location>
        <begin position="25"/>
        <end position="46"/>
    </location>
</feature>
<keyword evidence="8" id="KW-1185">Reference proteome</keyword>
<comment type="caution">
    <text evidence="7">The sequence shown here is derived from an EMBL/GenBank/DDBJ whole genome shotgun (WGS) entry which is preliminary data.</text>
</comment>
<dbReference type="InterPro" id="IPR044174">
    <property type="entry name" value="BC10-like"/>
</dbReference>
<sequence>MARNGGNKVDHAAKKHTGLLKLVQMLSYLVVYVSCSILGLATGSLVNRYITLQGQLFFTDNNKSSTTSCHNCTILKPSDQGAVSSSMELSFRRKSLTHSMNDEQLFWTASLVPYKEEYPFDRVPKVAFMFLTRGPLPLLPLWERFFMGYEKLYSIYVHPHPKYKMKVSKDSPFYGRQIPSQEVKWGHMSAIDAEKRLLANALLDFSNEWFVLLSESCIPVYKFTKTYAYLIRSEYSFVESFDELSFDGRGRYFHQMLPEIQPHQWRKGSQWFAIQRDLAIYIVSETKYHSVFKKLCYEELFCLPEEHYIPTYLSMFHGSLIANRTLTLADWSVYSSHPTKYGRFNVTESLINSIRNNGTLCSYNSDMMNLCYLFARKFAPSALKPLLKIAAKIMQY</sequence>
<keyword evidence="2" id="KW-0328">Glycosyltransferase</keyword>
<proteinExistence type="predicted"/>
<organism evidence="7 8">
    <name type="scientific">Dovyalis caffra</name>
    <dbReference type="NCBI Taxonomy" id="77055"/>
    <lineage>
        <taxon>Eukaryota</taxon>
        <taxon>Viridiplantae</taxon>
        <taxon>Streptophyta</taxon>
        <taxon>Embryophyta</taxon>
        <taxon>Tracheophyta</taxon>
        <taxon>Spermatophyta</taxon>
        <taxon>Magnoliopsida</taxon>
        <taxon>eudicotyledons</taxon>
        <taxon>Gunneridae</taxon>
        <taxon>Pentapetalae</taxon>
        <taxon>rosids</taxon>
        <taxon>fabids</taxon>
        <taxon>Malpighiales</taxon>
        <taxon>Salicaceae</taxon>
        <taxon>Flacourtieae</taxon>
        <taxon>Dovyalis</taxon>
    </lineage>
</organism>
<dbReference type="InterPro" id="IPR003406">
    <property type="entry name" value="Glyco_trans_14"/>
</dbReference>
<dbReference type="AlphaFoldDB" id="A0AAV1SX40"/>
<keyword evidence="6" id="KW-1133">Transmembrane helix</keyword>
<gene>
    <name evidence="7" type="ORF">DCAF_LOCUS27468</name>
</gene>
<dbReference type="Proteomes" id="UP001314170">
    <property type="component" value="Unassembled WGS sequence"/>
</dbReference>